<proteinExistence type="predicted"/>
<accession>A0ABD3VLH3</accession>
<dbReference type="Proteomes" id="UP001634394">
    <property type="component" value="Unassembled WGS sequence"/>
</dbReference>
<dbReference type="EMBL" id="JBJQND010000011">
    <property type="protein sequence ID" value="KAL3862016.1"/>
    <property type="molecule type" value="Genomic_DNA"/>
</dbReference>
<reference evidence="1 2" key="1">
    <citation type="submission" date="2024-11" db="EMBL/GenBank/DDBJ databases">
        <title>Chromosome-level genome assembly of the freshwater bivalve Anodonta woodiana.</title>
        <authorList>
            <person name="Chen X."/>
        </authorList>
    </citation>
    <scope>NUCLEOTIDE SEQUENCE [LARGE SCALE GENOMIC DNA]</scope>
    <source>
        <strain evidence="1">MN2024</strain>
        <tissue evidence="1">Gills</tissue>
    </source>
</reference>
<protein>
    <submittedName>
        <fullName evidence="1">Uncharacterized protein</fullName>
    </submittedName>
</protein>
<dbReference type="AlphaFoldDB" id="A0ABD3VLH3"/>
<comment type="caution">
    <text evidence="1">The sequence shown here is derived from an EMBL/GenBank/DDBJ whole genome shotgun (WGS) entry which is preliminary data.</text>
</comment>
<gene>
    <name evidence="1" type="ORF">ACJMK2_008021</name>
</gene>
<evidence type="ECO:0000313" key="1">
    <source>
        <dbReference type="EMBL" id="KAL3862016.1"/>
    </source>
</evidence>
<sequence>MDSNKDSRTLNVQTAIVIFYQSTSETTDEYYLINKFAEIANLDPSSIIKRFPSGKLYEEELSSCKQACTNLATELSQFKQQIDLKLSHPQELETQSKFLKSKTQQLSSRIKRLINDKDKILQKFHLVVKETRSLSQYAVKLASVANNRSLQKTIIRQNQKLPMLKTDNEYLRLCNISLTVQLQLNQENVIMLTEKLTASKTASALESKGNVQLKRDLQNITEERDYLQALLQDNVVVDLFDHVSKCVTPDTRQCYNVASANVGPVTTGVLKFPTELLMKFHQGELLTI</sequence>
<evidence type="ECO:0000313" key="2">
    <source>
        <dbReference type="Proteomes" id="UP001634394"/>
    </source>
</evidence>
<organism evidence="1 2">
    <name type="scientific">Sinanodonta woodiana</name>
    <name type="common">Chinese pond mussel</name>
    <name type="synonym">Anodonta woodiana</name>
    <dbReference type="NCBI Taxonomy" id="1069815"/>
    <lineage>
        <taxon>Eukaryota</taxon>
        <taxon>Metazoa</taxon>
        <taxon>Spiralia</taxon>
        <taxon>Lophotrochozoa</taxon>
        <taxon>Mollusca</taxon>
        <taxon>Bivalvia</taxon>
        <taxon>Autobranchia</taxon>
        <taxon>Heteroconchia</taxon>
        <taxon>Palaeoheterodonta</taxon>
        <taxon>Unionida</taxon>
        <taxon>Unionoidea</taxon>
        <taxon>Unionidae</taxon>
        <taxon>Unioninae</taxon>
        <taxon>Sinanodonta</taxon>
    </lineage>
</organism>
<name>A0ABD3VLH3_SINWO</name>
<keyword evidence="2" id="KW-1185">Reference proteome</keyword>